<proteinExistence type="predicted"/>
<dbReference type="AlphaFoldDB" id="A0A6H5G3L4"/>
<dbReference type="EMBL" id="CADCXU010004664">
    <property type="protein sequence ID" value="CAA9996490.1"/>
    <property type="molecule type" value="Genomic_DNA"/>
</dbReference>
<keyword evidence="2" id="KW-1185">Reference proteome</keyword>
<feature type="non-terminal residue" evidence="1">
    <location>
        <position position="62"/>
    </location>
</feature>
<sequence length="62" mass="7103">MSRFKYWCENLPSFVRLANISAPASTSKTKELRPVIGLSQFSFWSSSSSIWKELIFSSRSQP</sequence>
<gene>
    <name evidence="1" type="ORF">NTEN_LOCUS2997</name>
</gene>
<protein>
    <submittedName>
        <fullName evidence="1">Uncharacterized protein</fullName>
    </submittedName>
</protein>
<evidence type="ECO:0000313" key="1">
    <source>
        <dbReference type="EMBL" id="CAA9996490.1"/>
    </source>
</evidence>
<organism evidence="1 2">
    <name type="scientific">Nesidiocoris tenuis</name>
    <dbReference type="NCBI Taxonomy" id="355587"/>
    <lineage>
        <taxon>Eukaryota</taxon>
        <taxon>Metazoa</taxon>
        <taxon>Ecdysozoa</taxon>
        <taxon>Arthropoda</taxon>
        <taxon>Hexapoda</taxon>
        <taxon>Insecta</taxon>
        <taxon>Pterygota</taxon>
        <taxon>Neoptera</taxon>
        <taxon>Paraneoptera</taxon>
        <taxon>Hemiptera</taxon>
        <taxon>Heteroptera</taxon>
        <taxon>Panheteroptera</taxon>
        <taxon>Cimicomorpha</taxon>
        <taxon>Miridae</taxon>
        <taxon>Dicyphina</taxon>
        <taxon>Nesidiocoris</taxon>
    </lineage>
</organism>
<evidence type="ECO:0000313" key="2">
    <source>
        <dbReference type="Proteomes" id="UP000479000"/>
    </source>
</evidence>
<reference evidence="1 2" key="1">
    <citation type="submission" date="2020-02" db="EMBL/GenBank/DDBJ databases">
        <authorList>
            <person name="Ferguson B K."/>
        </authorList>
    </citation>
    <scope>NUCLEOTIDE SEQUENCE [LARGE SCALE GENOMIC DNA]</scope>
</reference>
<name>A0A6H5G3L4_9HEMI</name>
<dbReference type="Proteomes" id="UP000479000">
    <property type="component" value="Unassembled WGS sequence"/>
</dbReference>
<accession>A0A6H5G3L4</accession>